<dbReference type="AlphaFoldDB" id="A0A921Q1J1"/>
<dbReference type="EMBL" id="CM027689">
    <property type="protein sequence ID" value="KAG0513828.1"/>
    <property type="molecule type" value="Genomic_DNA"/>
</dbReference>
<comment type="caution">
    <text evidence="1">The sequence shown here is derived from an EMBL/GenBank/DDBJ whole genome shotgun (WGS) entry which is preliminary data.</text>
</comment>
<name>A0A921Q1J1_SORBI</name>
<dbReference type="Proteomes" id="UP000807115">
    <property type="component" value="Chromosome 10"/>
</dbReference>
<reference evidence="1" key="1">
    <citation type="journal article" date="2019" name="BMC Genomics">
        <title>A new reference genome for Sorghum bicolor reveals high levels of sequence similarity between sweet and grain genotypes: implications for the genetics of sugar metabolism.</title>
        <authorList>
            <person name="Cooper E.A."/>
            <person name="Brenton Z.W."/>
            <person name="Flinn B.S."/>
            <person name="Jenkins J."/>
            <person name="Shu S."/>
            <person name="Flowers D."/>
            <person name="Luo F."/>
            <person name="Wang Y."/>
            <person name="Xia P."/>
            <person name="Barry K."/>
            <person name="Daum C."/>
            <person name="Lipzen A."/>
            <person name="Yoshinaga Y."/>
            <person name="Schmutz J."/>
            <person name="Saski C."/>
            <person name="Vermerris W."/>
            <person name="Kresovich S."/>
        </authorList>
    </citation>
    <scope>NUCLEOTIDE SEQUENCE</scope>
</reference>
<accession>A0A921Q1J1</accession>
<proteinExistence type="predicted"/>
<evidence type="ECO:0000313" key="2">
    <source>
        <dbReference type="Proteomes" id="UP000807115"/>
    </source>
</evidence>
<gene>
    <name evidence="1" type="ORF">BDA96_10G136900</name>
</gene>
<reference evidence="1" key="2">
    <citation type="submission" date="2020-10" db="EMBL/GenBank/DDBJ databases">
        <authorList>
            <person name="Cooper E.A."/>
            <person name="Brenton Z.W."/>
            <person name="Flinn B.S."/>
            <person name="Jenkins J."/>
            <person name="Shu S."/>
            <person name="Flowers D."/>
            <person name="Luo F."/>
            <person name="Wang Y."/>
            <person name="Xia P."/>
            <person name="Barry K."/>
            <person name="Daum C."/>
            <person name="Lipzen A."/>
            <person name="Yoshinaga Y."/>
            <person name="Schmutz J."/>
            <person name="Saski C."/>
            <person name="Vermerris W."/>
            <person name="Kresovich S."/>
        </authorList>
    </citation>
    <scope>NUCLEOTIDE SEQUENCE</scope>
</reference>
<protein>
    <submittedName>
        <fullName evidence="1">Uncharacterized protein</fullName>
    </submittedName>
</protein>
<evidence type="ECO:0000313" key="1">
    <source>
        <dbReference type="EMBL" id="KAG0513828.1"/>
    </source>
</evidence>
<organism evidence="1 2">
    <name type="scientific">Sorghum bicolor</name>
    <name type="common">Sorghum</name>
    <name type="synonym">Sorghum vulgare</name>
    <dbReference type="NCBI Taxonomy" id="4558"/>
    <lineage>
        <taxon>Eukaryota</taxon>
        <taxon>Viridiplantae</taxon>
        <taxon>Streptophyta</taxon>
        <taxon>Embryophyta</taxon>
        <taxon>Tracheophyta</taxon>
        <taxon>Spermatophyta</taxon>
        <taxon>Magnoliopsida</taxon>
        <taxon>Liliopsida</taxon>
        <taxon>Poales</taxon>
        <taxon>Poaceae</taxon>
        <taxon>PACMAD clade</taxon>
        <taxon>Panicoideae</taxon>
        <taxon>Andropogonodae</taxon>
        <taxon>Andropogoneae</taxon>
        <taxon>Sorghinae</taxon>
        <taxon>Sorghum</taxon>
    </lineage>
</organism>
<sequence length="109" mass="12708">MTSFWMDAWRGMKRWQTLTRPYYLNSCYHPTGGVPPDEFSAFIALVCWQLWKARNTAILRQEFMNANQLLASCTATAEHWRARMKPSKKHIADAWCQFFEMARQGLGGS</sequence>